<reference evidence="2" key="1">
    <citation type="journal article" date="2018" name="PLoS Negl. Trop. Dis.">
        <title>An insight into the salivary gland and fat body transcriptome of Panstrongylus lignarius (Hemiptera: Heteroptera), the main vector of Chagas disease in Peru.</title>
        <authorList>
            <person name="Nevoa J.C."/>
            <person name="Mendes M.T."/>
            <person name="da Silva M.V."/>
            <person name="Soares S.C."/>
            <person name="Oliveira C.J.F."/>
            <person name="Ribeiro J.M.C."/>
        </authorList>
    </citation>
    <scope>NUCLEOTIDE SEQUENCE</scope>
</reference>
<name>A0A224Y1G8_9HEMI</name>
<dbReference type="AlphaFoldDB" id="A0A224Y1G8"/>
<evidence type="ECO:0000313" key="2">
    <source>
        <dbReference type="EMBL" id="JAW14311.1"/>
    </source>
</evidence>
<accession>A0A224Y1G8</accession>
<protein>
    <submittedName>
        <fullName evidence="2">Putative secreted protein</fullName>
    </submittedName>
</protein>
<dbReference type="EMBL" id="GFTR01002115">
    <property type="protein sequence ID" value="JAW14311.1"/>
    <property type="molecule type" value="Transcribed_RNA"/>
</dbReference>
<organism evidence="2">
    <name type="scientific">Panstrongylus lignarius</name>
    <dbReference type="NCBI Taxonomy" id="156445"/>
    <lineage>
        <taxon>Eukaryota</taxon>
        <taxon>Metazoa</taxon>
        <taxon>Ecdysozoa</taxon>
        <taxon>Arthropoda</taxon>
        <taxon>Hexapoda</taxon>
        <taxon>Insecta</taxon>
        <taxon>Pterygota</taxon>
        <taxon>Neoptera</taxon>
        <taxon>Paraneoptera</taxon>
        <taxon>Hemiptera</taxon>
        <taxon>Heteroptera</taxon>
        <taxon>Panheteroptera</taxon>
        <taxon>Cimicomorpha</taxon>
        <taxon>Reduviidae</taxon>
        <taxon>Triatominae</taxon>
        <taxon>Panstrongylus</taxon>
    </lineage>
</organism>
<feature type="signal peptide" evidence="1">
    <location>
        <begin position="1"/>
        <end position="17"/>
    </location>
</feature>
<evidence type="ECO:0000256" key="1">
    <source>
        <dbReference type="SAM" id="SignalP"/>
    </source>
</evidence>
<keyword evidence="1" id="KW-0732">Signal</keyword>
<sequence length="125" mass="13908">MTSLNLVAVFCLTPCSTSEISLSDVVSSNPINDPGGSTVVSFFFSLVEDDAEIRPSGCLAWYIQRYFLKPFNANTVPTQFLGLIDRSLSSTRLCLNTSVYQLRPLSRFKVANINVLFFLYGQTHL</sequence>
<feature type="chain" id="PRO_5012488527" evidence="1">
    <location>
        <begin position="18"/>
        <end position="125"/>
    </location>
</feature>
<proteinExistence type="predicted"/>